<dbReference type="GO" id="GO:0051536">
    <property type="term" value="F:iron-sulfur cluster binding"/>
    <property type="evidence" value="ECO:0007669"/>
    <property type="project" value="UniProtKB-KW"/>
</dbReference>
<dbReference type="AlphaFoldDB" id="A0A0G0DR67"/>
<name>A0A0G0DR67_9BACT</name>
<comment type="caution">
    <text evidence="6">The sequence shown here is derived from an EMBL/GenBank/DDBJ whole genome shotgun (WGS) entry which is preliminary data.</text>
</comment>
<reference evidence="6 7" key="1">
    <citation type="journal article" date="2015" name="Nature">
        <title>rRNA introns, odd ribosomes, and small enigmatic genomes across a large radiation of phyla.</title>
        <authorList>
            <person name="Brown C.T."/>
            <person name="Hug L.A."/>
            <person name="Thomas B.C."/>
            <person name="Sharon I."/>
            <person name="Castelle C.J."/>
            <person name="Singh A."/>
            <person name="Wilkins M.J."/>
            <person name="Williams K.H."/>
            <person name="Banfield J.F."/>
        </authorList>
    </citation>
    <scope>NUCLEOTIDE SEQUENCE [LARGE SCALE GENOMIC DNA]</scope>
</reference>
<dbReference type="SUPFAM" id="SSF102114">
    <property type="entry name" value="Radical SAM enzymes"/>
    <property type="match status" value="1"/>
</dbReference>
<evidence type="ECO:0000256" key="3">
    <source>
        <dbReference type="ARBA" id="ARBA00023004"/>
    </source>
</evidence>
<proteinExistence type="predicted"/>
<dbReference type="PANTHER" id="PTHR11228">
    <property type="entry name" value="RADICAL SAM DOMAIN PROTEIN"/>
    <property type="match status" value="1"/>
</dbReference>
<dbReference type="Gene3D" id="3.20.20.70">
    <property type="entry name" value="Aldolase class I"/>
    <property type="match status" value="1"/>
</dbReference>
<evidence type="ECO:0000259" key="5">
    <source>
        <dbReference type="PROSITE" id="PS51918"/>
    </source>
</evidence>
<dbReference type="GO" id="GO:0003824">
    <property type="term" value="F:catalytic activity"/>
    <property type="evidence" value="ECO:0007669"/>
    <property type="project" value="InterPro"/>
</dbReference>
<dbReference type="CDD" id="cd01335">
    <property type="entry name" value="Radical_SAM"/>
    <property type="match status" value="1"/>
</dbReference>
<dbReference type="InterPro" id="IPR007197">
    <property type="entry name" value="rSAM"/>
</dbReference>
<protein>
    <submittedName>
        <fullName evidence="6">Radical SAM additional 4Fe4S-binding domain-containing protein</fullName>
    </submittedName>
</protein>
<dbReference type="InterPro" id="IPR058240">
    <property type="entry name" value="rSAM_sf"/>
</dbReference>
<evidence type="ECO:0000256" key="4">
    <source>
        <dbReference type="ARBA" id="ARBA00023014"/>
    </source>
</evidence>
<evidence type="ECO:0000256" key="1">
    <source>
        <dbReference type="ARBA" id="ARBA00022691"/>
    </source>
</evidence>
<dbReference type="PANTHER" id="PTHR11228:SF7">
    <property type="entry name" value="PQQA PEPTIDE CYCLASE"/>
    <property type="match status" value="1"/>
</dbReference>
<dbReference type="PROSITE" id="PS51918">
    <property type="entry name" value="RADICAL_SAM"/>
    <property type="match status" value="1"/>
</dbReference>
<dbReference type="Proteomes" id="UP000034952">
    <property type="component" value="Unassembled WGS sequence"/>
</dbReference>
<dbReference type="SFLD" id="SFLDS00029">
    <property type="entry name" value="Radical_SAM"/>
    <property type="match status" value="1"/>
</dbReference>
<organism evidence="6 7">
    <name type="scientific">Candidatus Nomurabacteria bacterium GW2011_GWE1_35_16</name>
    <dbReference type="NCBI Taxonomy" id="1618761"/>
    <lineage>
        <taxon>Bacteria</taxon>
        <taxon>Candidatus Nomuraibacteriota</taxon>
    </lineage>
</organism>
<keyword evidence="1" id="KW-0949">S-adenosyl-L-methionine</keyword>
<feature type="domain" description="Radical SAM core" evidence="5">
    <location>
        <begin position="28"/>
        <end position="251"/>
    </location>
</feature>
<dbReference type="GO" id="GO:0046872">
    <property type="term" value="F:metal ion binding"/>
    <property type="evidence" value="ECO:0007669"/>
    <property type="project" value="UniProtKB-KW"/>
</dbReference>
<dbReference type="InterPro" id="IPR050377">
    <property type="entry name" value="Radical_SAM_PqqE_MftC-like"/>
</dbReference>
<feature type="non-terminal residue" evidence="6">
    <location>
        <position position="302"/>
    </location>
</feature>
<keyword evidence="3" id="KW-0408">Iron</keyword>
<accession>A0A0G0DR67</accession>
<sequence>MNDLHYKPGILKLIHHQEHLRKIEAGEVVGPIHLSVFPNNRCQLSCPYCCFNKTLRNDAELSLEDFTTAIDVLSKYGLKAVEISGGGDSLLWSHFSPAVSYAYNRGLKLSLVTNGLAIKDISSDILNKFNWIRASIQSVEYAKKLDLSNIPADVKTSMSYIVYDDKSIAEISKLYDYAKENEVIIRVTCIRPCTLEFEQRVYDEVQRYGKPLIMFKKEPGVVGGCYMLWIRAALDWNANFLPCPSIELSPEYAGKIPADFGVCKVGGIEEYLINNKPHDLGYRCSFCNCGKDSNDYIHNLLK</sequence>
<dbReference type="EMBL" id="LBPY01000025">
    <property type="protein sequence ID" value="KKP65550.1"/>
    <property type="molecule type" value="Genomic_DNA"/>
</dbReference>
<keyword evidence="2" id="KW-0479">Metal-binding</keyword>
<evidence type="ECO:0000256" key="2">
    <source>
        <dbReference type="ARBA" id="ARBA00022723"/>
    </source>
</evidence>
<dbReference type="Pfam" id="PF04055">
    <property type="entry name" value="Radical_SAM"/>
    <property type="match status" value="1"/>
</dbReference>
<evidence type="ECO:0000313" key="6">
    <source>
        <dbReference type="EMBL" id="KKP65550.1"/>
    </source>
</evidence>
<gene>
    <name evidence="6" type="ORF">UR64_C0025G0012</name>
</gene>
<evidence type="ECO:0000313" key="7">
    <source>
        <dbReference type="Proteomes" id="UP000034952"/>
    </source>
</evidence>
<keyword evidence="4" id="KW-0411">Iron-sulfur</keyword>
<dbReference type="InterPro" id="IPR013785">
    <property type="entry name" value="Aldolase_TIM"/>
</dbReference>